<dbReference type="PANTHER" id="PTHR46463">
    <property type="entry name" value="ZINC FINGER, RING/FYVE/PHD-TYPE"/>
    <property type="match status" value="1"/>
</dbReference>
<evidence type="ECO:0000256" key="6">
    <source>
        <dbReference type="ARBA" id="ARBA00022786"/>
    </source>
</evidence>
<accession>A0A2I0ADR9</accession>
<dbReference type="PROSITE" id="PS50089">
    <property type="entry name" value="ZF_RING_2"/>
    <property type="match status" value="1"/>
</dbReference>
<keyword evidence="7" id="KW-0862">Zinc</keyword>
<dbReference type="InterPro" id="IPR001841">
    <property type="entry name" value="Znf_RING"/>
</dbReference>
<comment type="catalytic activity">
    <reaction evidence="1">
        <text>S-ubiquitinyl-[E2 ubiquitin-conjugating enzyme]-L-cysteine + [acceptor protein]-L-lysine = [E2 ubiquitin-conjugating enzyme]-L-cysteine + N(6)-ubiquitinyl-[acceptor protein]-L-lysine.</text>
        <dbReference type="EC" id="2.3.2.27"/>
    </reaction>
</comment>
<evidence type="ECO:0000313" key="11">
    <source>
        <dbReference type="EMBL" id="PKA53683.1"/>
    </source>
</evidence>
<organism evidence="11 12">
    <name type="scientific">Apostasia shenzhenica</name>
    <dbReference type="NCBI Taxonomy" id="1088818"/>
    <lineage>
        <taxon>Eukaryota</taxon>
        <taxon>Viridiplantae</taxon>
        <taxon>Streptophyta</taxon>
        <taxon>Embryophyta</taxon>
        <taxon>Tracheophyta</taxon>
        <taxon>Spermatophyta</taxon>
        <taxon>Magnoliopsida</taxon>
        <taxon>Liliopsida</taxon>
        <taxon>Asparagales</taxon>
        <taxon>Orchidaceae</taxon>
        <taxon>Apostasioideae</taxon>
        <taxon>Apostasia</taxon>
    </lineage>
</organism>
<gene>
    <name evidence="11" type="ORF">AXF42_Ash009179</name>
</gene>
<evidence type="ECO:0000256" key="7">
    <source>
        <dbReference type="ARBA" id="ARBA00022833"/>
    </source>
</evidence>
<dbReference type="PANTHER" id="PTHR46463:SF10">
    <property type="entry name" value="OS01G0926200 PROTEIN"/>
    <property type="match status" value="1"/>
</dbReference>
<keyword evidence="4" id="KW-0479">Metal-binding</keyword>
<evidence type="ECO:0000256" key="2">
    <source>
        <dbReference type="ARBA" id="ARBA00012483"/>
    </source>
</evidence>
<dbReference type="EC" id="2.3.2.27" evidence="2"/>
<evidence type="ECO:0000256" key="4">
    <source>
        <dbReference type="ARBA" id="ARBA00022723"/>
    </source>
</evidence>
<evidence type="ECO:0000259" key="10">
    <source>
        <dbReference type="PROSITE" id="PS50089"/>
    </source>
</evidence>
<dbReference type="GO" id="GO:0008270">
    <property type="term" value="F:zinc ion binding"/>
    <property type="evidence" value="ECO:0007669"/>
    <property type="project" value="UniProtKB-KW"/>
</dbReference>
<dbReference type="AlphaFoldDB" id="A0A2I0ADR9"/>
<sequence length="223" mass="25231">MGSIFSCLCSDDFEDDGQPSASVNRRCISLGFLVQQITHMYTRLLPRQEHDVPSSLHTLSSWPSVDTTTDDSFSNSFHNPPRPLPFDDPRCSGLHADERHDKPLINLHAESESHTSDRTGSKIESTSLATKTVGYNFGVFNKCCSEPLLKHPLIEMIGGITYIFPSSEDEDVCPTCLEEYTSENPRITLQCAHPFHLGCIYEWMERSQLCPICEKVIIFFKKR</sequence>
<dbReference type="InterPro" id="IPR013083">
    <property type="entry name" value="Znf_RING/FYVE/PHD"/>
</dbReference>
<dbReference type="SUPFAM" id="SSF57850">
    <property type="entry name" value="RING/U-box"/>
    <property type="match status" value="1"/>
</dbReference>
<name>A0A2I0ADR9_9ASPA</name>
<feature type="region of interest" description="Disordered" evidence="9">
    <location>
        <begin position="70"/>
        <end position="92"/>
    </location>
</feature>
<dbReference type="Pfam" id="PF13639">
    <property type="entry name" value="zf-RING_2"/>
    <property type="match status" value="1"/>
</dbReference>
<keyword evidence="6" id="KW-0833">Ubl conjugation pathway</keyword>
<dbReference type="Proteomes" id="UP000236161">
    <property type="component" value="Unassembled WGS sequence"/>
</dbReference>
<dbReference type="Gene3D" id="3.30.40.10">
    <property type="entry name" value="Zinc/RING finger domain, C3HC4 (zinc finger)"/>
    <property type="match status" value="1"/>
</dbReference>
<keyword evidence="12" id="KW-1185">Reference proteome</keyword>
<keyword evidence="5 8" id="KW-0863">Zinc-finger</keyword>
<dbReference type="OrthoDB" id="8062037at2759"/>
<keyword evidence="3" id="KW-0808">Transferase</keyword>
<evidence type="ECO:0000256" key="3">
    <source>
        <dbReference type="ARBA" id="ARBA00022679"/>
    </source>
</evidence>
<feature type="domain" description="RING-type" evidence="10">
    <location>
        <begin position="173"/>
        <end position="214"/>
    </location>
</feature>
<evidence type="ECO:0000256" key="1">
    <source>
        <dbReference type="ARBA" id="ARBA00000900"/>
    </source>
</evidence>
<dbReference type="SMART" id="SM00184">
    <property type="entry name" value="RING"/>
    <property type="match status" value="1"/>
</dbReference>
<evidence type="ECO:0000313" key="12">
    <source>
        <dbReference type="Proteomes" id="UP000236161"/>
    </source>
</evidence>
<reference evidence="11 12" key="1">
    <citation type="journal article" date="2017" name="Nature">
        <title>The Apostasia genome and the evolution of orchids.</title>
        <authorList>
            <person name="Zhang G.Q."/>
            <person name="Liu K.W."/>
            <person name="Li Z."/>
            <person name="Lohaus R."/>
            <person name="Hsiao Y.Y."/>
            <person name="Niu S.C."/>
            <person name="Wang J.Y."/>
            <person name="Lin Y.C."/>
            <person name="Xu Q."/>
            <person name="Chen L.J."/>
            <person name="Yoshida K."/>
            <person name="Fujiwara S."/>
            <person name="Wang Z.W."/>
            <person name="Zhang Y.Q."/>
            <person name="Mitsuda N."/>
            <person name="Wang M."/>
            <person name="Liu G.H."/>
            <person name="Pecoraro L."/>
            <person name="Huang H.X."/>
            <person name="Xiao X.J."/>
            <person name="Lin M."/>
            <person name="Wu X.Y."/>
            <person name="Wu W.L."/>
            <person name="Chen Y.Y."/>
            <person name="Chang S.B."/>
            <person name="Sakamoto S."/>
            <person name="Ohme-Takagi M."/>
            <person name="Yagi M."/>
            <person name="Zeng S.J."/>
            <person name="Shen C.Y."/>
            <person name="Yeh C.M."/>
            <person name="Luo Y.B."/>
            <person name="Tsai W.C."/>
            <person name="Van de Peer Y."/>
            <person name="Liu Z.J."/>
        </authorList>
    </citation>
    <scope>NUCLEOTIDE SEQUENCE [LARGE SCALE GENOMIC DNA]</scope>
    <source>
        <strain evidence="12">cv. Shenzhen</strain>
        <tissue evidence="11">Stem</tissue>
    </source>
</reference>
<dbReference type="STRING" id="1088818.A0A2I0ADR9"/>
<dbReference type="GO" id="GO:0061630">
    <property type="term" value="F:ubiquitin protein ligase activity"/>
    <property type="evidence" value="ECO:0007669"/>
    <property type="project" value="UniProtKB-EC"/>
</dbReference>
<proteinExistence type="predicted"/>
<protein>
    <recommendedName>
        <fullName evidence="2">RING-type E3 ubiquitin transferase</fullName>
        <ecNumber evidence="2">2.3.2.27</ecNumber>
    </recommendedName>
</protein>
<evidence type="ECO:0000256" key="5">
    <source>
        <dbReference type="ARBA" id="ARBA00022771"/>
    </source>
</evidence>
<evidence type="ECO:0000256" key="9">
    <source>
        <dbReference type="SAM" id="MobiDB-lite"/>
    </source>
</evidence>
<dbReference type="EMBL" id="KZ451993">
    <property type="protein sequence ID" value="PKA53683.1"/>
    <property type="molecule type" value="Genomic_DNA"/>
</dbReference>
<evidence type="ECO:0000256" key="8">
    <source>
        <dbReference type="PROSITE-ProRule" id="PRU00175"/>
    </source>
</evidence>